<proteinExistence type="predicted"/>
<accession>A0A811SGA8</accession>
<dbReference type="Proteomes" id="UP000604825">
    <property type="component" value="Unassembled WGS sequence"/>
</dbReference>
<reference evidence="3" key="1">
    <citation type="submission" date="2020-10" db="EMBL/GenBank/DDBJ databases">
        <authorList>
            <person name="Han B."/>
            <person name="Lu T."/>
            <person name="Zhao Q."/>
            <person name="Huang X."/>
            <person name="Zhao Y."/>
        </authorList>
    </citation>
    <scope>NUCLEOTIDE SEQUENCE</scope>
</reference>
<comment type="caution">
    <text evidence="3">The sequence shown here is derived from an EMBL/GenBank/DDBJ whole genome shotgun (WGS) entry which is preliminary data.</text>
</comment>
<gene>
    <name evidence="3" type="ORF">NCGR_LOCUS64412</name>
</gene>
<feature type="chain" id="PRO_5032313995" description="PIR2-like helical domain-containing protein" evidence="1">
    <location>
        <begin position="26"/>
        <end position="206"/>
    </location>
</feature>
<dbReference type="PANTHER" id="PTHR33120:SF57">
    <property type="entry name" value="PIR2-LIKE HELICAL DOMAIN-CONTAINING PROTEIN"/>
    <property type="match status" value="1"/>
</dbReference>
<dbReference type="PANTHER" id="PTHR33120">
    <property type="entry name" value="EXPRESSED PROTEIN-RELATED"/>
    <property type="match status" value="1"/>
</dbReference>
<protein>
    <recommendedName>
        <fullName evidence="2">PIR2-like helical domain-containing protein</fullName>
    </recommendedName>
</protein>
<feature type="signal peptide" evidence="1">
    <location>
        <begin position="1"/>
        <end position="25"/>
    </location>
</feature>
<evidence type="ECO:0000256" key="1">
    <source>
        <dbReference type="SAM" id="SignalP"/>
    </source>
</evidence>
<dbReference type="AlphaFoldDB" id="A0A811SGA8"/>
<name>A0A811SGA8_9POAL</name>
<keyword evidence="4" id="KW-1185">Reference proteome</keyword>
<dbReference type="OrthoDB" id="696000at2759"/>
<sequence length="206" mass="22115">MAQRSFDGLIAFLTCLFPYLPDAEALAYLDAAELDPLVAALLIISRRGMRDDFDLCSPITEAAAEVALRCAAAAAKHPDPRWLVQAWKKLLSPAVEALGGPAPLSRETLGDAVLGALNAVAPDDLVLKLKGLWDLGKGRLAAASSKIYAAPPKELPPVRAAMKRMLLATIHGFYMQALGRLPTAELCSRYHRSLLIGGLCYVMYGT</sequence>
<feature type="domain" description="PIR2-like helical" evidence="2">
    <location>
        <begin position="169"/>
        <end position="201"/>
    </location>
</feature>
<evidence type="ECO:0000259" key="2">
    <source>
        <dbReference type="Pfam" id="PF20235"/>
    </source>
</evidence>
<evidence type="ECO:0000313" key="3">
    <source>
        <dbReference type="EMBL" id="CAD6340314.1"/>
    </source>
</evidence>
<dbReference type="EMBL" id="CAJGYO010000019">
    <property type="protein sequence ID" value="CAD6340314.1"/>
    <property type="molecule type" value="Genomic_DNA"/>
</dbReference>
<evidence type="ECO:0000313" key="4">
    <source>
        <dbReference type="Proteomes" id="UP000604825"/>
    </source>
</evidence>
<dbReference type="Pfam" id="PF20235">
    <property type="entry name" value="PIR2-like_helical"/>
    <property type="match status" value="2"/>
</dbReference>
<organism evidence="3 4">
    <name type="scientific">Miscanthus lutarioriparius</name>
    <dbReference type="NCBI Taxonomy" id="422564"/>
    <lineage>
        <taxon>Eukaryota</taxon>
        <taxon>Viridiplantae</taxon>
        <taxon>Streptophyta</taxon>
        <taxon>Embryophyta</taxon>
        <taxon>Tracheophyta</taxon>
        <taxon>Spermatophyta</taxon>
        <taxon>Magnoliopsida</taxon>
        <taxon>Liliopsida</taxon>
        <taxon>Poales</taxon>
        <taxon>Poaceae</taxon>
        <taxon>PACMAD clade</taxon>
        <taxon>Panicoideae</taxon>
        <taxon>Andropogonodae</taxon>
        <taxon>Andropogoneae</taxon>
        <taxon>Saccharinae</taxon>
        <taxon>Miscanthus</taxon>
    </lineage>
</organism>
<dbReference type="InterPro" id="IPR046527">
    <property type="entry name" value="PIR2-like_helical"/>
</dbReference>
<feature type="domain" description="PIR2-like helical" evidence="2">
    <location>
        <begin position="1"/>
        <end position="43"/>
    </location>
</feature>
<keyword evidence="1" id="KW-0732">Signal</keyword>